<dbReference type="Proteomes" id="UP000236725">
    <property type="component" value="Unassembled WGS sequence"/>
</dbReference>
<comment type="caution">
    <text evidence="1">The sequence shown here is derived from an EMBL/GenBank/DDBJ whole genome shotgun (WGS) entry which is preliminary data.</text>
</comment>
<reference evidence="1 2" key="1">
    <citation type="submission" date="2016-10" db="EMBL/GenBank/DDBJ databases">
        <authorList>
            <person name="Varghese N."/>
            <person name="Submissions S."/>
        </authorList>
    </citation>
    <scope>NUCLEOTIDE SEQUENCE [LARGE SCALE GENOMIC DNA]</scope>
    <source>
        <strain evidence="1 2">DSM 29073</strain>
    </source>
</reference>
<dbReference type="RefSeq" id="WP_200817947.1">
    <property type="nucleotide sequence ID" value="NZ_FNVS01000007.1"/>
</dbReference>
<evidence type="ECO:0000313" key="1">
    <source>
        <dbReference type="EMBL" id="SEF82044.1"/>
    </source>
</evidence>
<name>A0A8G2BW56_9BACT</name>
<protein>
    <submittedName>
        <fullName evidence="1">Uncharacterized protein</fullName>
    </submittedName>
</protein>
<evidence type="ECO:0000313" key="2">
    <source>
        <dbReference type="Proteomes" id="UP000236725"/>
    </source>
</evidence>
<gene>
    <name evidence="1" type="ORF">SAMN05444001_107163</name>
</gene>
<accession>A0A8G2BW56</accession>
<keyword evidence="2" id="KW-1185">Reference proteome</keyword>
<organism evidence="1 2">
    <name type="scientific">Parabacteroides chinchillae</name>
    <dbReference type="NCBI Taxonomy" id="871327"/>
    <lineage>
        <taxon>Bacteria</taxon>
        <taxon>Pseudomonadati</taxon>
        <taxon>Bacteroidota</taxon>
        <taxon>Bacteroidia</taxon>
        <taxon>Bacteroidales</taxon>
        <taxon>Tannerellaceae</taxon>
        <taxon>Parabacteroides</taxon>
    </lineage>
</organism>
<proteinExistence type="predicted"/>
<dbReference type="AlphaFoldDB" id="A0A8G2BW56"/>
<sequence>MKAKDTKENENIERLENKYPVEQFATENAHKVTDKEIEEAVKEVNPDKDSLGSRG</sequence>
<dbReference type="EMBL" id="FNVS01000007">
    <property type="protein sequence ID" value="SEF82044.1"/>
    <property type="molecule type" value="Genomic_DNA"/>
</dbReference>